<evidence type="ECO:0000313" key="4">
    <source>
        <dbReference type="Proteomes" id="UP000008136"/>
    </source>
</evidence>
<reference evidence="3 4" key="1">
    <citation type="submission" date="2011-03" db="EMBL/GenBank/DDBJ databases">
        <title>The complete genome of Archaeoglobus veneficus SNP6.</title>
        <authorList>
            <consortium name="US DOE Joint Genome Institute (JGI-PGF)"/>
            <person name="Lucas S."/>
            <person name="Copeland A."/>
            <person name="Lapidus A."/>
            <person name="Bruce D."/>
            <person name="Goodwin L."/>
            <person name="Pitluck S."/>
            <person name="Kyrpides N."/>
            <person name="Mavromatis K."/>
            <person name="Pagani I."/>
            <person name="Ivanova N."/>
            <person name="Mikhailova N."/>
            <person name="Lu M."/>
            <person name="Detter J.C."/>
            <person name="Tapia R."/>
            <person name="Han C."/>
            <person name="Land M."/>
            <person name="Hauser L."/>
            <person name="Markowitz V."/>
            <person name="Cheng J.-F."/>
            <person name="Hugenholtz P."/>
            <person name="Woyke T."/>
            <person name="Wu D."/>
            <person name="Spring S."/>
            <person name="Brambilla E."/>
            <person name="Klenk H.-P."/>
            <person name="Eisen J.A."/>
        </authorList>
    </citation>
    <scope>NUCLEOTIDE SEQUENCE [LARGE SCALE GENOMIC DNA]</scope>
    <source>
        <strain>SNP6</strain>
    </source>
</reference>
<dbReference type="STRING" id="693661.Arcve_1871"/>
<dbReference type="EMBL" id="CP002588">
    <property type="protein sequence ID" value="AEA47864.1"/>
    <property type="molecule type" value="Genomic_DNA"/>
</dbReference>
<proteinExistence type="predicted"/>
<dbReference type="InterPro" id="IPR016490">
    <property type="entry name" value="Tscrpt_reg_HTH_AF0396-typ3"/>
</dbReference>
<dbReference type="AlphaFoldDB" id="F2KRD0"/>
<organism evidence="3 4">
    <name type="scientific">Archaeoglobus veneficus (strain DSM 11195 / SNP6)</name>
    <dbReference type="NCBI Taxonomy" id="693661"/>
    <lineage>
        <taxon>Archaea</taxon>
        <taxon>Methanobacteriati</taxon>
        <taxon>Methanobacteriota</taxon>
        <taxon>Archaeoglobi</taxon>
        <taxon>Archaeoglobales</taxon>
        <taxon>Archaeoglobaceae</taxon>
        <taxon>Archaeoglobus</taxon>
    </lineage>
</organism>
<evidence type="ECO:0000259" key="2">
    <source>
        <dbReference type="Pfam" id="PF25213"/>
    </source>
</evidence>
<dbReference type="PIRSF" id="PIRSF006692">
    <property type="entry name" value="TF_HTH_AF0396_prd"/>
    <property type="match status" value="1"/>
</dbReference>
<dbReference type="GeneID" id="10395002"/>
<dbReference type="OrthoDB" id="11410at2157"/>
<keyword evidence="4" id="KW-1185">Reference proteome</keyword>
<dbReference type="Pfam" id="PF25213">
    <property type="entry name" value="HVO_A0261_N"/>
    <property type="match status" value="1"/>
</dbReference>
<dbReference type="InterPro" id="IPR036388">
    <property type="entry name" value="WH-like_DNA-bd_sf"/>
</dbReference>
<dbReference type="InterPro" id="IPR057527">
    <property type="entry name" value="HVO_A0261-like_N"/>
</dbReference>
<name>F2KRD0_ARCVS</name>
<evidence type="ECO:0000313" key="3">
    <source>
        <dbReference type="EMBL" id="AEA47864.1"/>
    </source>
</evidence>
<dbReference type="HOGENOM" id="CLU_062767_1_0_2"/>
<dbReference type="InterPro" id="IPR011991">
    <property type="entry name" value="ArsR-like_HTH"/>
</dbReference>
<feature type="domain" description="HVO-A0261-like N-terminal" evidence="2">
    <location>
        <begin position="10"/>
        <end position="80"/>
    </location>
</feature>
<dbReference type="RefSeq" id="WP_013684520.1">
    <property type="nucleotide sequence ID" value="NC_015320.1"/>
</dbReference>
<dbReference type="Pfam" id="PF08350">
    <property type="entry name" value="FilR1_middle"/>
    <property type="match status" value="1"/>
</dbReference>
<accession>F2KRD0</accession>
<dbReference type="eggNOG" id="arCOG04362">
    <property type="taxonomic scope" value="Archaea"/>
</dbReference>
<dbReference type="InterPro" id="IPR013561">
    <property type="entry name" value="FilR1_middle_dom"/>
</dbReference>
<evidence type="ECO:0000259" key="1">
    <source>
        <dbReference type="Pfam" id="PF08350"/>
    </source>
</evidence>
<sequence length="254" mass="29131">MCKFKCLRNLTTTPLKLRIMEELKEAKGISKLAAALGVSRDTVKPHIRSFLDAGLVERGSSGYRLTNLGYIALKKAEELEKLLTLIEDVGDFFTSHDTSSIPEGLMGDIHYLCGGFVARKENPYELHEVWLEILRTSNWIKGVSPVYHPEFPTLFVELAEEGRDVKLILTEEIFERCKSEHPELLSKFMEYGEIYVCREAKIAFIVAEKGLAISLYKDDYYDVLNIFICRSKDGIEWGLRLFNHFLNNSEKLVR</sequence>
<dbReference type="SUPFAM" id="SSF46785">
    <property type="entry name" value="Winged helix' DNA-binding domain"/>
    <property type="match status" value="1"/>
</dbReference>
<protein>
    <submittedName>
        <fullName evidence="3">Uncharacterized protein</fullName>
    </submittedName>
</protein>
<dbReference type="KEGG" id="ave:Arcve_1871"/>
<dbReference type="CDD" id="cd00090">
    <property type="entry name" value="HTH_ARSR"/>
    <property type="match status" value="1"/>
</dbReference>
<feature type="domain" description="Methanogenesis regulatory protein FilR1 middle" evidence="1">
    <location>
        <begin position="123"/>
        <end position="247"/>
    </location>
</feature>
<dbReference type="Proteomes" id="UP000008136">
    <property type="component" value="Chromosome"/>
</dbReference>
<dbReference type="Gene3D" id="1.10.10.10">
    <property type="entry name" value="Winged helix-like DNA-binding domain superfamily/Winged helix DNA-binding domain"/>
    <property type="match status" value="1"/>
</dbReference>
<gene>
    <name evidence="3" type="ordered locus">Arcve_1871</name>
</gene>
<dbReference type="InterPro" id="IPR036390">
    <property type="entry name" value="WH_DNA-bd_sf"/>
</dbReference>